<feature type="signal peptide" evidence="1">
    <location>
        <begin position="1"/>
        <end position="23"/>
    </location>
</feature>
<organism evidence="2 3">
    <name type="scientific">Cellulomonas flavigena (strain ATCC 482 / DSM 20109 / BCRC 11376 / JCM 18109 / NBRC 3775 / NCIMB 8073 / NRS 134)</name>
    <dbReference type="NCBI Taxonomy" id="446466"/>
    <lineage>
        <taxon>Bacteria</taxon>
        <taxon>Bacillati</taxon>
        <taxon>Actinomycetota</taxon>
        <taxon>Actinomycetes</taxon>
        <taxon>Micrococcales</taxon>
        <taxon>Cellulomonadaceae</taxon>
        <taxon>Cellulomonas</taxon>
    </lineage>
</organism>
<dbReference type="Proteomes" id="UP000000849">
    <property type="component" value="Chromosome"/>
</dbReference>
<dbReference type="InterPro" id="IPR054817">
    <property type="entry name" value="Glycosyl_F510_1955-like"/>
</dbReference>
<proteinExistence type="predicted"/>
<dbReference type="PROSITE" id="PS51257">
    <property type="entry name" value="PROKAR_LIPOPROTEIN"/>
    <property type="match status" value="1"/>
</dbReference>
<dbReference type="InterPro" id="IPR015943">
    <property type="entry name" value="WD40/YVTN_repeat-like_dom_sf"/>
</dbReference>
<dbReference type="STRING" id="446466.Cfla_3532"/>
<gene>
    <name evidence="2" type="ordered locus">Cfla_3532</name>
</gene>
<evidence type="ECO:0000313" key="3">
    <source>
        <dbReference type="Proteomes" id="UP000000849"/>
    </source>
</evidence>
<dbReference type="KEGG" id="cfl:Cfla_3532"/>
<dbReference type="RefSeq" id="WP_013118732.1">
    <property type="nucleotide sequence ID" value="NC_014151.1"/>
</dbReference>
<keyword evidence="1" id="KW-0732">Signal</keyword>
<accession>D5UDE8</accession>
<dbReference type="Gene3D" id="2.130.10.10">
    <property type="entry name" value="YVTN repeat-like/Quinoprotein amine dehydrogenase"/>
    <property type="match status" value="2"/>
</dbReference>
<reference evidence="2 3" key="1">
    <citation type="journal article" date="2010" name="Stand. Genomic Sci.">
        <title>Complete genome sequence of Cellulomonas flavigena type strain (134).</title>
        <authorList>
            <person name="Abt B."/>
            <person name="Foster B."/>
            <person name="Lapidus A."/>
            <person name="Clum A."/>
            <person name="Sun H."/>
            <person name="Pukall R."/>
            <person name="Lucas S."/>
            <person name="Glavina Del Rio T."/>
            <person name="Nolan M."/>
            <person name="Tice H."/>
            <person name="Cheng J.F."/>
            <person name="Pitluck S."/>
            <person name="Liolios K."/>
            <person name="Ivanova N."/>
            <person name="Mavromatis K."/>
            <person name="Ovchinnikova G."/>
            <person name="Pati A."/>
            <person name="Goodwin L."/>
            <person name="Chen A."/>
            <person name="Palaniappan K."/>
            <person name="Land M."/>
            <person name="Hauser L."/>
            <person name="Chang Y.J."/>
            <person name="Jeffries C.D."/>
            <person name="Rohde M."/>
            <person name="Goker M."/>
            <person name="Woyke T."/>
            <person name="Bristow J."/>
            <person name="Eisen J.A."/>
            <person name="Markowitz V."/>
            <person name="Hugenholtz P."/>
            <person name="Kyrpides N.C."/>
            <person name="Klenk H.P."/>
        </authorList>
    </citation>
    <scope>NUCLEOTIDE SEQUENCE [LARGE SCALE GENOMIC DNA]</scope>
    <source>
        <strain evidence="3">ATCC 482 / DSM 20109 / BCRC 11376 / JCM 18109 / NBRC 3775 / NCIMB 8073 / NRS 134</strain>
    </source>
</reference>
<dbReference type="AlphaFoldDB" id="D5UDE8"/>
<dbReference type="Pfam" id="PF02012">
    <property type="entry name" value="BNR"/>
    <property type="match status" value="1"/>
</dbReference>
<protein>
    <submittedName>
        <fullName evidence="2">BNR/Asp-box repeat-containing protein</fullName>
    </submittedName>
</protein>
<dbReference type="InterPro" id="IPR002860">
    <property type="entry name" value="BNR_rpt"/>
</dbReference>
<feature type="chain" id="PRO_5038914267" evidence="1">
    <location>
        <begin position="24"/>
        <end position="296"/>
    </location>
</feature>
<keyword evidence="3" id="KW-1185">Reference proteome</keyword>
<dbReference type="eggNOG" id="COG4447">
    <property type="taxonomic scope" value="Bacteria"/>
</dbReference>
<sequence length="296" mass="29906">MKRARQRTTAAASALGVALLVAACTTGGTTQDGAGTQPAGTGAAVTGGGLPGSHVHGVAIDPQDDRVYLATHEGLFRYDDAGPTQVGPVIDLMGFTLAGPGHFYASGHPGPGTDLPNPVGLIESTDGGETWTPLSRQGESDFHALTASAAGVVAFDGAALQASDDGTAWRDLPAPVAPYAMDVSPDGSTIVVTHQDGPVRSTDAGATWEPIADAPLLQIVDWADDLTVVGVTPDGSVQVSDDAGTTWQEAARVDGAPHALAVRRGTGDALRVVVVTEEAVLDSTDLSAGFAPLTRG</sequence>
<dbReference type="SUPFAM" id="SSF110296">
    <property type="entry name" value="Oligoxyloglucan reducing end-specific cellobiohydrolase"/>
    <property type="match status" value="1"/>
</dbReference>
<dbReference type="EMBL" id="CP001964">
    <property type="protein sequence ID" value="ADG76404.1"/>
    <property type="molecule type" value="Genomic_DNA"/>
</dbReference>
<evidence type="ECO:0000256" key="1">
    <source>
        <dbReference type="SAM" id="SignalP"/>
    </source>
</evidence>
<name>D5UDE8_CELFN</name>
<dbReference type="NCBIfam" id="NF045728">
    <property type="entry name" value="glycosyl_F510_1955"/>
    <property type="match status" value="1"/>
</dbReference>
<dbReference type="OrthoDB" id="9764804at2"/>
<dbReference type="HOGENOM" id="CLU_070024_2_0_11"/>
<dbReference type="CDD" id="cd15482">
    <property type="entry name" value="Sialidase_non-viral"/>
    <property type="match status" value="1"/>
</dbReference>
<evidence type="ECO:0000313" key="2">
    <source>
        <dbReference type="EMBL" id="ADG76404.1"/>
    </source>
</evidence>